<gene>
    <name evidence="3" type="ORF">J2Z35_002741</name>
</gene>
<accession>A0ABS4KMB3</accession>
<keyword evidence="1" id="KW-0812">Transmembrane</keyword>
<sequence>MNKNLNSTDSISKKKKHKSHQGWSWIIIISFFILSIYNVYFGLFGIICMTMPMYHALKGEGKAHCSFYCPRGSFLGKFLGKFSMQNTLPSFMRTKKFKNGMLILMITMLSLSMIHSGGQIDKIAFALFRFMFASFIVGILMGVFFKPRSWCQICPMGHATGLITDIKKMNNPTSKKSDTKKENKIA</sequence>
<evidence type="ECO:0000313" key="4">
    <source>
        <dbReference type="Proteomes" id="UP001314903"/>
    </source>
</evidence>
<proteinExistence type="predicted"/>
<dbReference type="InterPro" id="IPR017896">
    <property type="entry name" value="4Fe4S_Fe-S-bd"/>
</dbReference>
<protein>
    <recommendedName>
        <fullName evidence="2">4Fe-4S ferredoxin-type domain-containing protein</fullName>
    </recommendedName>
</protein>
<reference evidence="3 4" key="1">
    <citation type="submission" date="2021-03" db="EMBL/GenBank/DDBJ databases">
        <title>Genomic Encyclopedia of Type Strains, Phase IV (KMG-IV): sequencing the most valuable type-strain genomes for metagenomic binning, comparative biology and taxonomic classification.</title>
        <authorList>
            <person name="Goeker M."/>
        </authorList>
    </citation>
    <scope>NUCLEOTIDE SEQUENCE [LARGE SCALE GENOMIC DNA]</scope>
    <source>
        <strain evidence="3 4">DSM 27512</strain>
    </source>
</reference>
<keyword evidence="4" id="KW-1185">Reference proteome</keyword>
<evidence type="ECO:0000259" key="2">
    <source>
        <dbReference type="Pfam" id="PF12801"/>
    </source>
</evidence>
<evidence type="ECO:0000256" key="1">
    <source>
        <dbReference type="SAM" id="Phobius"/>
    </source>
</evidence>
<feature type="transmembrane region" description="Helical" evidence="1">
    <location>
        <begin position="100"/>
        <end position="117"/>
    </location>
</feature>
<dbReference type="EMBL" id="JAGGLI010000047">
    <property type="protein sequence ID" value="MBP2028903.1"/>
    <property type="molecule type" value="Genomic_DNA"/>
</dbReference>
<feature type="domain" description="4Fe-4S ferredoxin-type" evidence="2">
    <location>
        <begin position="130"/>
        <end position="165"/>
    </location>
</feature>
<feature type="transmembrane region" description="Helical" evidence="1">
    <location>
        <begin position="23"/>
        <end position="48"/>
    </location>
</feature>
<evidence type="ECO:0000313" key="3">
    <source>
        <dbReference type="EMBL" id="MBP2028903.1"/>
    </source>
</evidence>
<name>A0ABS4KMB3_9FIRM</name>
<comment type="caution">
    <text evidence="3">The sequence shown here is derived from an EMBL/GenBank/DDBJ whole genome shotgun (WGS) entry which is preliminary data.</text>
</comment>
<keyword evidence="1" id="KW-1133">Transmembrane helix</keyword>
<dbReference type="Pfam" id="PF12801">
    <property type="entry name" value="Fer4_5"/>
    <property type="match status" value="2"/>
</dbReference>
<keyword evidence="1" id="KW-0472">Membrane</keyword>
<feature type="transmembrane region" description="Helical" evidence="1">
    <location>
        <begin position="123"/>
        <end position="145"/>
    </location>
</feature>
<organism evidence="3 4">
    <name type="scientific">Acetoanaerobium pronyense</name>
    <dbReference type="NCBI Taxonomy" id="1482736"/>
    <lineage>
        <taxon>Bacteria</taxon>
        <taxon>Bacillati</taxon>
        <taxon>Bacillota</taxon>
        <taxon>Clostridia</taxon>
        <taxon>Peptostreptococcales</taxon>
        <taxon>Filifactoraceae</taxon>
        <taxon>Acetoanaerobium</taxon>
    </lineage>
</organism>
<dbReference type="Proteomes" id="UP001314903">
    <property type="component" value="Unassembled WGS sequence"/>
</dbReference>
<feature type="domain" description="4Fe-4S ferredoxin-type" evidence="2">
    <location>
        <begin position="42"/>
        <end position="76"/>
    </location>
</feature>
<dbReference type="RefSeq" id="WP_209661959.1">
    <property type="nucleotide sequence ID" value="NZ_JAGGLI010000047.1"/>
</dbReference>